<feature type="signal peptide" evidence="1">
    <location>
        <begin position="1"/>
        <end position="24"/>
    </location>
</feature>
<organism evidence="2 3">
    <name type="scientific">Halomonas cerina</name>
    <dbReference type="NCBI Taxonomy" id="447424"/>
    <lineage>
        <taxon>Bacteria</taxon>
        <taxon>Pseudomonadati</taxon>
        <taxon>Pseudomonadota</taxon>
        <taxon>Gammaproteobacteria</taxon>
        <taxon>Oceanospirillales</taxon>
        <taxon>Halomonadaceae</taxon>
        <taxon>Halomonas</taxon>
    </lineage>
</organism>
<comment type="caution">
    <text evidence="2">The sequence shown here is derived from an EMBL/GenBank/DDBJ whole genome shotgun (WGS) entry which is preliminary data.</text>
</comment>
<protein>
    <recommendedName>
        <fullName evidence="4">DUF3108 domain-containing protein</fullName>
    </recommendedName>
</protein>
<dbReference type="AlphaFoldDB" id="A0A839V2W7"/>
<keyword evidence="3" id="KW-1185">Reference proteome</keyword>
<accession>A0A839V2W7</accession>
<dbReference type="Proteomes" id="UP000547614">
    <property type="component" value="Unassembled WGS sequence"/>
</dbReference>
<evidence type="ECO:0000256" key="1">
    <source>
        <dbReference type="SAM" id="SignalP"/>
    </source>
</evidence>
<proteinExistence type="predicted"/>
<evidence type="ECO:0000313" key="3">
    <source>
        <dbReference type="Proteomes" id="UP000547614"/>
    </source>
</evidence>
<reference evidence="2 3" key="1">
    <citation type="submission" date="2020-08" db="EMBL/GenBank/DDBJ databases">
        <title>Genomic Encyclopedia of Type Strains, Phase III (KMG-III): the genomes of soil and plant-associated and newly described type strains.</title>
        <authorList>
            <person name="Whitman W."/>
        </authorList>
    </citation>
    <scope>NUCLEOTIDE SEQUENCE [LARGE SCALE GENOMIC DNA]</scope>
    <source>
        <strain evidence="2 3">CECT 7282</strain>
    </source>
</reference>
<dbReference type="EMBL" id="JACHXP010000003">
    <property type="protein sequence ID" value="MBB3189501.1"/>
    <property type="molecule type" value="Genomic_DNA"/>
</dbReference>
<keyword evidence="1" id="KW-0732">Signal</keyword>
<sequence length="225" mass="25424">MPSSCRYLLGAFALLLLIADGVQAAEPTPFSARYHLEVAGWPDAVITHRLSRQAGQWQSEMRADINIASGLERGRFRLGDRGLVALHYASRYQLLGFGRSYELKADELARFPDRQTALVALSQRATQACPGTCRLHYVDHRGRPKVVEYRLLARETLPLRIGEVEALQVEVREPDHPDRRLEIAFHSRVPGLLLAMSYHRDGTRRSRLTLIDMDLTELAQSGDPR</sequence>
<feature type="chain" id="PRO_5032867183" description="DUF3108 domain-containing protein" evidence="1">
    <location>
        <begin position="25"/>
        <end position="225"/>
    </location>
</feature>
<evidence type="ECO:0008006" key="4">
    <source>
        <dbReference type="Google" id="ProtNLM"/>
    </source>
</evidence>
<dbReference type="RefSeq" id="WP_183324259.1">
    <property type="nucleotide sequence ID" value="NZ_JACHXP010000003.1"/>
</dbReference>
<name>A0A839V2W7_9GAMM</name>
<gene>
    <name evidence="2" type="ORF">FHR94_000725</name>
</gene>
<evidence type="ECO:0000313" key="2">
    <source>
        <dbReference type="EMBL" id="MBB3189501.1"/>
    </source>
</evidence>